<keyword evidence="8 9" id="KW-0119">Carbohydrate metabolism</keyword>
<evidence type="ECO:0000256" key="1">
    <source>
        <dbReference type="ARBA" id="ARBA00010443"/>
    </source>
</evidence>
<feature type="binding site" evidence="9">
    <location>
        <position position="165"/>
    </location>
    <ligand>
        <name>alpha-D-glucose 1-phosphate</name>
        <dbReference type="ChEBI" id="CHEBI:58601"/>
    </ligand>
</feature>
<keyword evidence="2 9" id="KW-0321">Glycogen metabolism</keyword>
<dbReference type="Proteomes" id="UP000534783">
    <property type="component" value="Unassembled WGS sequence"/>
</dbReference>
<evidence type="ECO:0000256" key="6">
    <source>
        <dbReference type="ARBA" id="ARBA00022840"/>
    </source>
</evidence>
<dbReference type="Gene3D" id="2.160.10.10">
    <property type="entry name" value="Hexapeptide repeat proteins"/>
    <property type="match status" value="1"/>
</dbReference>
<feature type="binding site" evidence="9">
    <location>
        <begin position="180"/>
        <end position="181"/>
    </location>
    <ligand>
        <name>alpha-D-glucose 1-phosphate</name>
        <dbReference type="ChEBI" id="CHEBI:58601"/>
    </ligand>
</feature>
<keyword evidence="3 9" id="KW-0808">Transferase</keyword>
<evidence type="ECO:0000259" key="11">
    <source>
        <dbReference type="Pfam" id="PF24894"/>
    </source>
</evidence>
<organism evidence="12 13">
    <name type="scientific">Candidatus Manganitrophus noduliformans</name>
    <dbReference type="NCBI Taxonomy" id="2606439"/>
    <lineage>
        <taxon>Bacteria</taxon>
        <taxon>Pseudomonadati</taxon>
        <taxon>Nitrospirota</taxon>
        <taxon>Nitrospiria</taxon>
        <taxon>Candidatus Troglogloeales</taxon>
        <taxon>Candidatus Manganitrophaceae</taxon>
        <taxon>Candidatus Manganitrophus</taxon>
    </lineage>
</organism>
<comment type="catalytic activity">
    <reaction evidence="9">
        <text>alpha-D-glucose 1-phosphate + ATP + H(+) = ADP-alpha-D-glucose + diphosphate</text>
        <dbReference type="Rhea" id="RHEA:12120"/>
        <dbReference type="ChEBI" id="CHEBI:15378"/>
        <dbReference type="ChEBI" id="CHEBI:30616"/>
        <dbReference type="ChEBI" id="CHEBI:33019"/>
        <dbReference type="ChEBI" id="CHEBI:57498"/>
        <dbReference type="ChEBI" id="CHEBI:58601"/>
        <dbReference type="EC" id="2.7.7.27"/>
    </reaction>
</comment>
<sequence length="411" mass="45511">MQVVDKTLSIVLAGGVGSRLHPLTADRAKPAVPFGGIYRIIDFTLSNCLHSGLRRILILTQYKSHSLHKHLRDGWSIFIPEIGEFITAVPAQMRVGEGWYAGTADAINQNRYLLERSGAEYVLILAGDHIYRMDYARMLEEHARRKFDVTVACMPVPIADARSFGVIDIDPELRVRSFIEKSPHPPTMPNDPQHALASMGVYVFNLPFLLKVLAQDHEDDTSGHDFGKNILPSVINTHSVGAYHFGGKEGRVTRDGYWRDVGTLDAYYQANMDLIEPVPPIDLYQSDWGIRTYHGQYPAARMAPSATGEAGSVVNTLLAGGDVIIGARVLHSILSPNVWVESGALVEDAILFEGVQVGARARLRHCILDKGVYVPAGETIGWDHEQDRCRGFTISEGGVVVVPKEYKFEKR</sequence>
<evidence type="ECO:0000256" key="2">
    <source>
        <dbReference type="ARBA" id="ARBA00022600"/>
    </source>
</evidence>
<feature type="domain" description="Glucose-1-phosphate adenylyltransferase/Bifunctional protein GlmU-like C-terminal hexapeptide" evidence="11">
    <location>
        <begin position="298"/>
        <end position="402"/>
    </location>
</feature>
<comment type="caution">
    <text evidence="12">The sequence shown here is derived from an EMBL/GenBank/DDBJ whole genome shotgun (WGS) entry which is preliminary data.</text>
</comment>
<protein>
    <recommendedName>
        <fullName evidence="9">Glucose-1-phosphate adenylyltransferase</fullName>
        <ecNumber evidence="9">2.7.7.27</ecNumber>
    </recommendedName>
    <alternativeName>
        <fullName evidence="9">ADP-glucose pyrophosphorylase</fullName>
        <shortName evidence="9">ADPGlc PPase</shortName>
    </alternativeName>
    <alternativeName>
        <fullName evidence="9">ADP-glucose synthase</fullName>
    </alternativeName>
</protein>
<dbReference type="InterPro" id="IPR023049">
    <property type="entry name" value="GlgC_bac"/>
</dbReference>
<proteinExistence type="inferred from homology"/>
<evidence type="ECO:0000313" key="13">
    <source>
        <dbReference type="Proteomes" id="UP000534783"/>
    </source>
</evidence>
<dbReference type="AlphaFoldDB" id="A0A7X6DLN1"/>
<reference evidence="12 13" key="1">
    <citation type="journal article" date="2020" name="Nature">
        <title>Bacterial chemolithoautotrophy via manganese oxidation.</title>
        <authorList>
            <person name="Yu H."/>
            <person name="Leadbetter J.R."/>
        </authorList>
    </citation>
    <scope>NUCLEOTIDE SEQUENCE [LARGE SCALE GENOMIC DNA]</scope>
    <source>
        <strain evidence="12 13">Mn-1</strain>
    </source>
</reference>
<dbReference type="Pfam" id="PF00483">
    <property type="entry name" value="NTP_transferase"/>
    <property type="match status" value="1"/>
</dbReference>
<keyword evidence="4 9" id="KW-0548">Nucleotidyltransferase</keyword>
<dbReference type="RefSeq" id="WP_168057778.1">
    <property type="nucleotide sequence ID" value="NZ_VTOW01000001.1"/>
</dbReference>
<dbReference type="CDD" id="cd04651">
    <property type="entry name" value="LbH_G1P_AT_C"/>
    <property type="match status" value="1"/>
</dbReference>
<dbReference type="Gene3D" id="3.90.550.10">
    <property type="entry name" value="Spore Coat Polysaccharide Biosynthesis Protein SpsA, Chain A"/>
    <property type="match status" value="1"/>
</dbReference>
<dbReference type="CDD" id="cd02508">
    <property type="entry name" value="ADP_Glucose_PP"/>
    <property type="match status" value="1"/>
</dbReference>
<feature type="site" description="Could play a key role in the communication between the regulatory and the substrate sites" evidence="9">
    <location>
        <position position="61"/>
    </location>
</feature>
<dbReference type="NCBIfam" id="TIGR02091">
    <property type="entry name" value="glgC"/>
    <property type="match status" value="1"/>
</dbReference>
<dbReference type="NCBIfam" id="NF002023">
    <property type="entry name" value="PRK00844.1"/>
    <property type="match status" value="1"/>
</dbReference>
<accession>A0A7X6DLN1</accession>
<evidence type="ECO:0000259" key="10">
    <source>
        <dbReference type="Pfam" id="PF00483"/>
    </source>
</evidence>
<dbReference type="GO" id="GO:0008878">
    <property type="term" value="F:glucose-1-phosphate adenylyltransferase activity"/>
    <property type="evidence" value="ECO:0007669"/>
    <property type="project" value="UniProtKB-UniRule"/>
</dbReference>
<keyword evidence="5 9" id="KW-0547">Nucleotide-binding</keyword>
<dbReference type="EMBL" id="VTOW01000001">
    <property type="protein sequence ID" value="NKE69481.1"/>
    <property type="molecule type" value="Genomic_DNA"/>
</dbReference>
<dbReference type="GO" id="GO:0005524">
    <property type="term" value="F:ATP binding"/>
    <property type="evidence" value="ECO:0007669"/>
    <property type="project" value="UniProtKB-KW"/>
</dbReference>
<dbReference type="PROSITE" id="PS00810">
    <property type="entry name" value="ADP_GLC_PYROPHOSPH_3"/>
    <property type="match status" value="1"/>
</dbReference>
<dbReference type="SUPFAM" id="SSF53448">
    <property type="entry name" value="Nucleotide-diphospho-sugar transferases"/>
    <property type="match status" value="1"/>
</dbReference>
<dbReference type="EC" id="2.7.7.27" evidence="9"/>
<feature type="binding site" evidence="9">
    <location>
        <position position="198"/>
    </location>
    <ligand>
        <name>alpha-D-glucose 1-phosphate</name>
        <dbReference type="ChEBI" id="CHEBI:58601"/>
    </ligand>
</feature>
<feature type="binding site" evidence="9">
    <location>
        <position position="100"/>
    </location>
    <ligand>
        <name>alpha-D-glucose 1-phosphate</name>
        <dbReference type="ChEBI" id="CHEBI:58601"/>
    </ligand>
</feature>
<dbReference type="InterPro" id="IPR011004">
    <property type="entry name" value="Trimer_LpxA-like_sf"/>
</dbReference>
<dbReference type="PANTHER" id="PTHR43523:SF2">
    <property type="entry name" value="GLUCOSE-1-PHOSPHATE ADENYLYLTRANSFERASE"/>
    <property type="match status" value="1"/>
</dbReference>
<comment type="subunit">
    <text evidence="9">Homotetramer.</text>
</comment>
<keyword evidence="13" id="KW-1185">Reference proteome</keyword>
<evidence type="ECO:0000256" key="8">
    <source>
        <dbReference type="ARBA" id="ARBA00023277"/>
    </source>
</evidence>
<evidence type="ECO:0000256" key="3">
    <source>
        <dbReference type="ARBA" id="ARBA00022679"/>
    </source>
</evidence>
<dbReference type="GO" id="GO:0005978">
    <property type="term" value="P:glycogen biosynthetic process"/>
    <property type="evidence" value="ECO:0007669"/>
    <property type="project" value="UniProtKB-UniRule"/>
</dbReference>
<gene>
    <name evidence="9 12" type="primary">glgC</name>
    <name evidence="12" type="ORF">MNODULE_01780</name>
</gene>
<dbReference type="InterPro" id="IPR005835">
    <property type="entry name" value="NTP_transferase_dom"/>
</dbReference>
<evidence type="ECO:0000256" key="4">
    <source>
        <dbReference type="ARBA" id="ARBA00022695"/>
    </source>
</evidence>
<feature type="domain" description="Nucleotidyl transferase" evidence="10">
    <location>
        <begin position="9"/>
        <end position="274"/>
    </location>
</feature>
<dbReference type="Pfam" id="PF24894">
    <property type="entry name" value="Hexapep_GlmU"/>
    <property type="match status" value="1"/>
</dbReference>
<keyword evidence="6 9" id="KW-0067">ATP-binding</keyword>
<keyword evidence="7 9" id="KW-0320">Glycogen biosynthesis</keyword>
<dbReference type="PROSITE" id="PS00809">
    <property type="entry name" value="ADP_GLC_PYROPHOSPH_2"/>
    <property type="match status" value="1"/>
</dbReference>
<dbReference type="UniPathway" id="UPA00164"/>
<dbReference type="PROSITE" id="PS00808">
    <property type="entry name" value="ADP_GLC_PYROPHOSPH_1"/>
    <property type="match status" value="1"/>
</dbReference>
<dbReference type="InterPro" id="IPR029044">
    <property type="entry name" value="Nucleotide-diphossugar_trans"/>
</dbReference>
<dbReference type="InterPro" id="IPR005836">
    <property type="entry name" value="ADP_Glu_pyroP_CS"/>
</dbReference>
<dbReference type="InterPro" id="IPR011831">
    <property type="entry name" value="ADP-Glc_PPase"/>
</dbReference>
<evidence type="ECO:0000313" key="12">
    <source>
        <dbReference type="EMBL" id="NKE69481.1"/>
    </source>
</evidence>
<dbReference type="SUPFAM" id="SSF51161">
    <property type="entry name" value="Trimeric LpxA-like enzymes"/>
    <property type="match status" value="1"/>
</dbReference>
<dbReference type="NCBIfam" id="NF001947">
    <property type="entry name" value="PRK00725.1"/>
    <property type="match status" value="1"/>
</dbReference>
<comment type="similarity">
    <text evidence="1 9">Belongs to the bacterial/plant glucose-1-phosphate adenylyltransferase family.</text>
</comment>
<comment type="pathway">
    <text evidence="9">Glycan biosynthesis; glycogen biosynthesis.</text>
</comment>
<evidence type="ECO:0000256" key="7">
    <source>
        <dbReference type="ARBA" id="ARBA00023056"/>
    </source>
</evidence>
<evidence type="ECO:0000256" key="5">
    <source>
        <dbReference type="ARBA" id="ARBA00022741"/>
    </source>
</evidence>
<dbReference type="HAMAP" id="MF_00624">
    <property type="entry name" value="GlgC"/>
    <property type="match status" value="1"/>
</dbReference>
<evidence type="ECO:0000256" key="9">
    <source>
        <dbReference type="HAMAP-Rule" id="MF_00624"/>
    </source>
</evidence>
<feature type="site" description="Could play a key role in the communication between the regulatory and the substrate sites" evidence="9">
    <location>
        <position position="99"/>
    </location>
</feature>
<dbReference type="InterPro" id="IPR056818">
    <property type="entry name" value="GlmU/GlgC-like_hexapep"/>
</dbReference>
<dbReference type="PANTHER" id="PTHR43523">
    <property type="entry name" value="GLUCOSE-1-PHOSPHATE ADENYLYLTRANSFERASE-RELATED"/>
    <property type="match status" value="1"/>
</dbReference>
<comment type="function">
    <text evidence="9">Involved in the biosynthesis of ADP-glucose, a building block required for the elongation reactions to produce glycogen. Catalyzes the reaction between ATP and alpha-D-glucose 1-phosphate (G1P) to produce pyrophosphate and ADP-Glc.</text>
</comment>
<name>A0A7X6DLN1_9BACT</name>